<feature type="binding site" evidence="7">
    <location>
        <position position="164"/>
    </location>
    <ligand>
        <name>substrate</name>
    </ligand>
</feature>
<dbReference type="Gene3D" id="3.20.20.140">
    <property type="entry name" value="Metal-dependent hydrolases"/>
    <property type="match status" value="1"/>
</dbReference>
<dbReference type="InterPro" id="IPR032466">
    <property type="entry name" value="Metal_Hydrolase"/>
</dbReference>
<reference evidence="10 11" key="1">
    <citation type="journal article" date="2015" name="Biotechnol. Bioeng.">
        <title>Genome sequence and phenotypic characterization of Caulobacter segnis.</title>
        <authorList>
            <person name="Patel S."/>
            <person name="Fletcher B."/>
            <person name="Scott D.C."/>
            <person name="Ely B."/>
        </authorList>
    </citation>
    <scope>NUCLEOTIDE SEQUENCE [LARGE SCALE GENOMIC DNA]</scope>
    <source>
        <strain evidence="10 11">ERI-2</strain>
    </source>
</reference>
<evidence type="ECO:0000313" key="10">
    <source>
        <dbReference type="EMBL" id="OAA91596.1"/>
    </source>
</evidence>
<dbReference type="InterPro" id="IPR011059">
    <property type="entry name" value="Metal-dep_hydrolase_composite"/>
</dbReference>
<dbReference type="InterPro" id="IPR002195">
    <property type="entry name" value="Dihydroorotase_CS"/>
</dbReference>
<dbReference type="InterPro" id="IPR006680">
    <property type="entry name" value="Amidohydro-rel"/>
</dbReference>
<dbReference type="InterPro" id="IPR050378">
    <property type="entry name" value="Metallo-dep_Hydrolases_sf"/>
</dbReference>
<dbReference type="PATRIC" id="fig|1538.10.peg.1057"/>
<feature type="binding site" evidence="8">
    <location>
        <position position="225"/>
    </location>
    <ligand>
        <name>Zn(2+)</name>
        <dbReference type="ChEBI" id="CHEBI:29105"/>
        <label>2</label>
        <note>catalytic</note>
    </ligand>
</feature>
<dbReference type="GO" id="GO:0008237">
    <property type="term" value="F:metallopeptidase activity"/>
    <property type="evidence" value="ECO:0007669"/>
    <property type="project" value="UniProtKB-KW"/>
</dbReference>
<dbReference type="PIRSF" id="PIRSF001238">
    <property type="entry name" value="IadA"/>
    <property type="match status" value="1"/>
</dbReference>
<dbReference type="SUPFAM" id="SSF51556">
    <property type="entry name" value="Metallo-dependent hydrolases"/>
    <property type="match status" value="1"/>
</dbReference>
<dbReference type="InterPro" id="IPR010229">
    <property type="entry name" value="Pept_M38_dipep"/>
</dbReference>
<comment type="function">
    <text evidence="1">Catalyzes the reversible cyclization of carbamoyl aspartate to dihydroorotate.</text>
</comment>
<comment type="similarity">
    <text evidence="2">Belongs to the metallo-dependent hydrolases superfamily. DHOase family. Class I DHOase subfamily.</text>
</comment>
<feature type="binding site" evidence="8">
    <location>
        <position position="62"/>
    </location>
    <ligand>
        <name>Zn(2+)</name>
        <dbReference type="ChEBI" id="CHEBI:29105"/>
        <label>1</label>
        <note>catalytic</note>
    </ligand>
</feature>
<dbReference type="PANTHER" id="PTHR11647:SF1">
    <property type="entry name" value="COLLAPSIN RESPONSE MEDIATOR PROTEIN"/>
    <property type="match status" value="1"/>
</dbReference>
<feature type="binding site" evidence="8">
    <location>
        <position position="284"/>
    </location>
    <ligand>
        <name>Zn(2+)</name>
        <dbReference type="ChEBI" id="CHEBI:29105"/>
        <label>1</label>
        <note>catalytic</note>
    </ligand>
</feature>
<feature type="binding site" evidence="7">
    <location>
        <position position="100"/>
    </location>
    <ligand>
        <name>substrate</name>
    </ligand>
</feature>
<evidence type="ECO:0000256" key="3">
    <source>
        <dbReference type="ARBA" id="ARBA00022723"/>
    </source>
</evidence>
<comment type="caution">
    <text evidence="10">The sequence shown here is derived from an EMBL/GenBank/DDBJ whole genome shotgun (WGS) entry which is preliminary data.</text>
</comment>
<feature type="binding site" evidence="7">
    <location>
        <position position="288"/>
    </location>
    <ligand>
        <name>substrate</name>
    </ligand>
</feature>
<feature type="binding site" evidence="7">
    <location>
        <position position="228"/>
    </location>
    <ligand>
        <name>substrate</name>
    </ligand>
</feature>
<evidence type="ECO:0000256" key="5">
    <source>
        <dbReference type="PIRNR" id="PIRNR001238"/>
    </source>
</evidence>
<keyword evidence="5" id="KW-0482">Metalloprotease</keyword>
<keyword evidence="4 5" id="KW-0378">Hydrolase</keyword>
<dbReference type="EC" id="3.4.19.-" evidence="5"/>
<feature type="active site" description="Proton acceptor" evidence="6">
    <location>
        <position position="284"/>
    </location>
</feature>
<feature type="binding site" evidence="8">
    <location>
        <position position="64"/>
    </location>
    <ligand>
        <name>Zn(2+)</name>
        <dbReference type="ChEBI" id="CHEBI:29105"/>
        <label>1</label>
        <note>catalytic</note>
    </ligand>
</feature>
<evidence type="ECO:0000256" key="8">
    <source>
        <dbReference type="PIRSR" id="PIRSR001238-3"/>
    </source>
</evidence>
<sequence>MILIKNVELFNPKSMGKKSILTCFDKIAYISKKIDFPSSNFPTVEIIDGNDLIAIPGLIDLHIHINGAGGEGGFNNRTPELNLTNLTLNGITTCVGLLGTDGITRNMGGLIAKARALEKEGLTTYCWTGCYSVPTRTLTDSVRGDIVLVDKIIGAGEIAVSDHRDSHPSEEDLIHLACETRIGGIISGKCGVLHMHLGDGKKGMTPLFDLIDKSDIPFENLLPTHVNRNSLVSKQALEYLKIGGFIDITTGIKNEKDTAQSAPELYSKVLKENISPYHVTMSSDAGGSMPIFDDKGNLTKLTVGLPSTDMESIRECIKMGISMEESIIPFTSSPAKFLKFEHKGSLLEGYDADLILLDKKLNIHTLISKGRIMVQNYNPVVYGTFEKS</sequence>
<dbReference type="EMBL" id="LITT01000005">
    <property type="protein sequence ID" value="OAA91596.1"/>
    <property type="molecule type" value="Genomic_DNA"/>
</dbReference>
<evidence type="ECO:0000313" key="11">
    <source>
        <dbReference type="Proteomes" id="UP000077407"/>
    </source>
</evidence>
<comment type="function">
    <text evidence="5">Catalyzes the hydrolytic cleavage of a subset of L-isoaspartyl (L-beta-aspartyl) dipeptides. Used to degrade proteins damaged by L-isoaspartyl residues formation.</text>
</comment>
<gene>
    <name evidence="10" type="primary">iadA</name>
    <name evidence="10" type="ORF">WY13_00561</name>
</gene>
<dbReference type="RefSeq" id="WP_063554175.1">
    <property type="nucleotide sequence ID" value="NZ_LITT01000005.1"/>
</dbReference>
<evidence type="ECO:0000256" key="2">
    <source>
        <dbReference type="ARBA" id="ARBA00010286"/>
    </source>
</evidence>
<dbReference type="OrthoDB" id="9775607at2"/>
<dbReference type="NCBIfam" id="TIGR01975">
    <property type="entry name" value="isoAsp_dipep"/>
    <property type="match status" value="1"/>
</dbReference>
<proteinExistence type="inferred from homology"/>
<feature type="binding site" evidence="7">
    <location>
        <position position="131"/>
    </location>
    <ligand>
        <name>substrate</name>
    </ligand>
</feature>
<keyword evidence="3 5" id="KW-0479">Metal-binding</keyword>
<dbReference type="GO" id="GO:0046872">
    <property type="term" value="F:metal ion binding"/>
    <property type="evidence" value="ECO:0007669"/>
    <property type="project" value="UniProtKB-KW"/>
</dbReference>
<dbReference type="SUPFAM" id="SSF51338">
    <property type="entry name" value="Composite domain of metallo-dependent hydrolases"/>
    <property type="match status" value="1"/>
</dbReference>
<comment type="subcellular location">
    <subcellularLocation>
        <location evidence="5">Cytoplasm</location>
    </subcellularLocation>
</comment>
<dbReference type="PROSITE" id="PS00482">
    <property type="entry name" value="DIHYDROOROTASE_1"/>
    <property type="match status" value="1"/>
</dbReference>
<comment type="PTM">
    <text evidence="5">Carboxylation allows a single lysine to coordinate two zinc ions.</text>
</comment>
<accession>A0A162LC35</accession>
<dbReference type="PANTHER" id="PTHR11647">
    <property type="entry name" value="HYDRANTOINASE/DIHYDROPYRIMIDINASE FAMILY MEMBER"/>
    <property type="match status" value="1"/>
</dbReference>
<protein>
    <recommendedName>
        <fullName evidence="5">Isoaspartyl dipeptidase</fullName>
        <ecNumber evidence="5">3.4.19.-</ecNumber>
    </recommendedName>
</protein>
<evidence type="ECO:0000256" key="7">
    <source>
        <dbReference type="PIRSR" id="PIRSR001238-2"/>
    </source>
</evidence>
<evidence type="ECO:0000259" key="9">
    <source>
        <dbReference type="Pfam" id="PF01979"/>
    </source>
</evidence>
<dbReference type="Pfam" id="PF01979">
    <property type="entry name" value="Amidohydro_1"/>
    <property type="match status" value="1"/>
</dbReference>
<dbReference type="Gene3D" id="2.30.40.10">
    <property type="entry name" value="Urease, subunit C, domain 1"/>
    <property type="match status" value="1"/>
</dbReference>
<keyword evidence="5 8" id="KW-0862">Zinc</keyword>
<evidence type="ECO:0000256" key="1">
    <source>
        <dbReference type="ARBA" id="ARBA00002368"/>
    </source>
</evidence>
<feature type="domain" description="Amidohydrolase-related" evidence="9">
    <location>
        <begin position="279"/>
        <end position="372"/>
    </location>
</feature>
<comment type="similarity">
    <text evidence="5">Belongs to the peptidase M38 family.</text>
</comment>
<dbReference type="GO" id="GO:0006508">
    <property type="term" value="P:proteolysis"/>
    <property type="evidence" value="ECO:0007669"/>
    <property type="project" value="UniProtKB-KW"/>
</dbReference>
<keyword evidence="5" id="KW-0645">Protease</keyword>
<evidence type="ECO:0000256" key="6">
    <source>
        <dbReference type="PIRSR" id="PIRSR001238-1"/>
    </source>
</evidence>
<dbReference type="GO" id="GO:0016812">
    <property type="term" value="F:hydrolase activity, acting on carbon-nitrogen (but not peptide) bonds, in cyclic amides"/>
    <property type="evidence" value="ECO:0007669"/>
    <property type="project" value="InterPro"/>
</dbReference>
<comment type="cofactor">
    <cofactor evidence="5 8">
        <name>Zn(2+)</name>
        <dbReference type="ChEBI" id="CHEBI:29105"/>
    </cofactor>
    <text evidence="5 8">Binds 2 Zn(2+) ions per subunit.</text>
</comment>
<dbReference type="GO" id="GO:0008798">
    <property type="term" value="F:beta-aspartyl-peptidase activity"/>
    <property type="evidence" value="ECO:0007669"/>
    <property type="project" value="InterPro"/>
</dbReference>
<feature type="binding site" evidence="8">
    <location>
        <position position="196"/>
    </location>
    <ligand>
        <name>Zn(2+)</name>
        <dbReference type="ChEBI" id="CHEBI:29105"/>
        <label>2</label>
        <note>catalytic</note>
    </ligand>
</feature>
<dbReference type="GO" id="GO:0005737">
    <property type="term" value="C:cytoplasm"/>
    <property type="evidence" value="ECO:0007669"/>
    <property type="project" value="UniProtKB-SubCell"/>
</dbReference>
<name>A0A162LC35_9CLOT</name>
<dbReference type="AlphaFoldDB" id="A0A162LC35"/>
<dbReference type="Proteomes" id="UP000077407">
    <property type="component" value="Unassembled WGS sequence"/>
</dbReference>
<evidence type="ECO:0000256" key="4">
    <source>
        <dbReference type="ARBA" id="ARBA00022801"/>
    </source>
</evidence>
<organism evidence="10 11">
    <name type="scientific">Clostridium ljungdahlii</name>
    <dbReference type="NCBI Taxonomy" id="1538"/>
    <lineage>
        <taxon>Bacteria</taxon>
        <taxon>Bacillati</taxon>
        <taxon>Bacillota</taxon>
        <taxon>Clostridia</taxon>
        <taxon>Eubacteriales</taxon>
        <taxon>Clostridiaceae</taxon>
        <taxon>Clostridium</taxon>
    </lineage>
</organism>
<feature type="binding site" evidence="7">
    <location>
        <begin position="69"/>
        <end position="71"/>
    </location>
    <ligand>
        <name>substrate</name>
    </ligand>
</feature>